<dbReference type="AlphaFoldDB" id="A0A7R8VSA7"/>
<name>A0A7R8VSA7_TIMDO</name>
<evidence type="ECO:0000256" key="9">
    <source>
        <dbReference type="SAM" id="MobiDB-lite"/>
    </source>
</evidence>
<organism evidence="10">
    <name type="scientific">Timema douglasi</name>
    <name type="common">Walking stick</name>
    <dbReference type="NCBI Taxonomy" id="61478"/>
    <lineage>
        <taxon>Eukaryota</taxon>
        <taxon>Metazoa</taxon>
        <taxon>Ecdysozoa</taxon>
        <taxon>Arthropoda</taxon>
        <taxon>Hexapoda</taxon>
        <taxon>Insecta</taxon>
        <taxon>Pterygota</taxon>
        <taxon>Neoptera</taxon>
        <taxon>Polyneoptera</taxon>
        <taxon>Phasmatodea</taxon>
        <taxon>Timematodea</taxon>
        <taxon>Timematoidea</taxon>
        <taxon>Timematidae</taxon>
        <taxon>Timema</taxon>
    </lineage>
</organism>
<feature type="region of interest" description="Disordered" evidence="9">
    <location>
        <begin position="79"/>
        <end position="107"/>
    </location>
</feature>
<evidence type="ECO:0000256" key="4">
    <source>
        <dbReference type="ARBA" id="ARBA00022980"/>
    </source>
</evidence>
<dbReference type="GO" id="GO:0005763">
    <property type="term" value="C:mitochondrial small ribosomal subunit"/>
    <property type="evidence" value="ECO:0007669"/>
    <property type="project" value="InterPro"/>
</dbReference>
<evidence type="ECO:0000256" key="6">
    <source>
        <dbReference type="ARBA" id="ARBA00023274"/>
    </source>
</evidence>
<dbReference type="PANTHER" id="PTHR13231:SF3">
    <property type="entry name" value="SMALL RIBOSOMAL SUBUNIT PROTEIN MS31"/>
    <property type="match status" value="1"/>
</dbReference>
<keyword evidence="5" id="KW-0496">Mitochondrion</keyword>
<evidence type="ECO:0000256" key="8">
    <source>
        <dbReference type="ARBA" id="ARBA00035363"/>
    </source>
</evidence>
<dbReference type="Pfam" id="PF15433">
    <property type="entry name" value="MRP-S31"/>
    <property type="match status" value="1"/>
</dbReference>
<evidence type="ECO:0000256" key="7">
    <source>
        <dbReference type="ARBA" id="ARBA00035133"/>
    </source>
</evidence>
<evidence type="ECO:0000313" key="10">
    <source>
        <dbReference type="EMBL" id="CAD7203677.1"/>
    </source>
</evidence>
<reference evidence="10" key="1">
    <citation type="submission" date="2020-11" db="EMBL/GenBank/DDBJ databases">
        <authorList>
            <person name="Tran Van P."/>
        </authorList>
    </citation>
    <scope>NUCLEOTIDE SEQUENCE</scope>
</reference>
<keyword evidence="3" id="KW-0809">Transit peptide</keyword>
<dbReference type="GO" id="GO:0003735">
    <property type="term" value="F:structural constituent of ribosome"/>
    <property type="evidence" value="ECO:0007669"/>
    <property type="project" value="InterPro"/>
</dbReference>
<gene>
    <name evidence="10" type="ORF">TDIB3V08_LOCUS9843</name>
</gene>
<evidence type="ECO:0000256" key="1">
    <source>
        <dbReference type="ARBA" id="ARBA00004173"/>
    </source>
</evidence>
<keyword evidence="4" id="KW-0689">Ribosomal protein</keyword>
<proteinExistence type="inferred from homology"/>
<feature type="compositionally biased region" description="Basic and acidic residues" evidence="9">
    <location>
        <begin position="1"/>
        <end position="10"/>
    </location>
</feature>
<evidence type="ECO:0000256" key="5">
    <source>
        <dbReference type="ARBA" id="ARBA00023128"/>
    </source>
</evidence>
<evidence type="ECO:0000256" key="2">
    <source>
        <dbReference type="ARBA" id="ARBA00011057"/>
    </source>
</evidence>
<dbReference type="EMBL" id="OA570970">
    <property type="protein sequence ID" value="CAD7203677.1"/>
    <property type="molecule type" value="Genomic_DNA"/>
</dbReference>
<comment type="similarity">
    <text evidence="2">Belongs to the mitochondrion-specific ribosomal protein mS31 family.</text>
</comment>
<sequence>MQFGIDEGKFSRPSSTVDKHSPERARLSIRRKVVMVGCVMISGPQCLHENGRGRLRRIGSHFKSQCVVSQVCKVSTSSHCLEKHNDDSESSDEEKEKPKKQPGKNMDAINKLNSLLKAMMEEESSPSKSFGASNIEIAQPRTKNKKILESKDKSKEEVKKVLSESEKLDEALTSAAHDVATSFGGDVKQTESELLHKLLSHSESKPSDVKETTKPSVSLNELIVGMKIDRTKRSDAIPDENRAGQVRRILGTRFQSPSRERFSGEIPYETTLGEKTQEQRRSKMYVYC</sequence>
<protein>
    <recommendedName>
        <fullName evidence="7">Small ribosomal subunit protein mS31</fullName>
    </recommendedName>
    <alternativeName>
        <fullName evidence="8">28S ribosomal protein S31, mitochondrial</fullName>
    </alternativeName>
</protein>
<dbReference type="PANTHER" id="PTHR13231">
    <property type="entry name" value="MITOCHONDRIAL RIBOSOMAL PROTEIN S31"/>
    <property type="match status" value="1"/>
</dbReference>
<accession>A0A7R8VSA7</accession>
<feature type="region of interest" description="Disordered" evidence="9">
    <location>
        <begin position="1"/>
        <end position="24"/>
    </location>
</feature>
<dbReference type="InterPro" id="IPR026299">
    <property type="entry name" value="MRP-S31"/>
</dbReference>
<evidence type="ECO:0000256" key="3">
    <source>
        <dbReference type="ARBA" id="ARBA00022946"/>
    </source>
</evidence>
<keyword evidence="6" id="KW-0687">Ribonucleoprotein</keyword>
<comment type="subcellular location">
    <subcellularLocation>
        <location evidence="1">Mitochondrion</location>
    </subcellularLocation>
</comment>